<protein>
    <submittedName>
        <fullName evidence="2">Dihydrofolate reductase</fullName>
    </submittedName>
</protein>
<dbReference type="EMBL" id="QZJW01000019">
    <property type="protein sequence ID" value="RJO61450.1"/>
    <property type="molecule type" value="Genomic_DNA"/>
</dbReference>
<proteinExistence type="predicted"/>
<evidence type="ECO:0000313" key="3">
    <source>
        <dbReference type="Proteomes" id="UP000285655"/>
    </source>
</evidence>
<dbReference type="AlphaFoldDB" id="A0A419DEI0"/>
<dbReference type="Gene3D" id="3.40.430.10">
    <property type="entry name" value="Dihydrofolate Reductase, subunit A"/>
    <property type="match status" value="1"/>
</dbReference>
<name>A0A419DEI0_9BACT</name>
<dbReference type="InterPro" id="IPR024072">
    <property type="entry name" value="DHFR-like_dom_sf"/>
</dbReference>
<dbReference type="SUPFAM" id="SSF53597">
    <property type="entry name" value="Dihydrofolate reductase-like"/>
    <property type="match status" value="1"/>
</dbReference>
<gene>
    <name evidence="2" type="ORF">C4544_02970</name>
</gene>
<feature type="domain" description="Bacterial bifunctional deaminase-reductase C-terminal" evidence="1">
    <location>
        <begin position="6"/>
        <end position="161"/>
    </location>
</feature>
<sequence length="172" mass="19343">MKTAVMMVMSADGLIAKDANHPVSWSSKEDKEFFLNETKEAGVVIYGRNTLETLKKPLPGRLNIVLTYEPEKDSKLFTFDNLEFTKDSPGEILESLKRRGYNKAIIGGGSMVNSLFLKNKLVNELIVTVEPKIFGKGMTIFNGPDCSLDAELKEVKKINNNSLILRYKLLWP</sequence>
<dbReference type="InterPro" id="IPR050765">
    <property type="entry name" value="Riboflavin_Biosynth_HTPR"/>
</dbReference>
<reference evidence="2 3" key="1">
    <citation type="journal article" date="2017" name="ISME J.">
        <title>Energy and carbon metabolisms in a deep terrestrial subsurface fluid microbial community.</title>
        <authorList>
            <person name="Momper L."/>
            <person name="Jungbluth S.P."/>
            <person name="Lee M.D."/>
            <person name="Amend J.P."/>
        </authorList>
    </citation>
    <scope>NUCLEOTIDE SEQUENCE [LARGE SCALE GENOMIC DNA]</scope>
    <source>
        <strain evidence="2">SURF_29</strain>
    </source>
</reference>
<accession>A0A419DEI0</accession>
<dbReference type="PANTHER" id="PTHR38011">
    <property type="entry name" value="DIHYDROFOLATE REDUCTASE FAMILY PROTEIN (AFU_ORTHOLOGUE AFUA_8G06820)"/>
    <property type="match status" value="1"/>
</dbReference>
<dbReference type="InterPro" id="IPR002734">
    <property type="entry name" value="RibDG_C"/>
</dbReference>
<evidence type="ECO:0000313" key="2">
    <source>
        <dbReference type="EMBL" id="RJO61450.1"/>
    </source>
</evidence>
<comment type="caution">
    <text evidence="2">The sequence shown here is derived from an EMBL/GenBank/DDBJ whole genome shotgun (WGS) entry which is preliminary data.</text>
</comment>
<dbReference type="GO" id="GO:0008703">
    <property type="term" value="F:5-amino-6-(5-phosphoribosylamino)uracil reductase activity"/>
    <property type="evidence" value="ECO:0007669"/>
    <property type="project" value="InterPro"/>
</dbReference>
<organism evidence="2 3">
    <name type="scientific">candidate division WS5 bacterium</name>
    <dbReference type="NCBI Taxonomy" id="2093353"/>
    <lineage>
        <taxon>Bacteria</taxon>
        <taxon>candidate division WS5</taxon>
    </lineage>
</organism>
<dbReference type="Pfam" id="PF01872">
    <property type="entry name" value="RibD_C"/>
    <property type="match status" value="1"/>
</dbReference>
<evidence type="ECO:0000259" key="1">
    <source>
        <dbReference type="Pfam" id="PF01872"/>
    </source>
</evidence>
<dbReference type="GO" id="GO:0009231">
    <property type="term" value="P:riboflavin biosynthetic process"/>
    <property type="evidence" value="ECO:0007669"/>
    <property type="project" value="InterPro"/>
</dbReference>
<dbReference type="Proteomes" id="UP000285655">
    <property type="component" value="Unassembled WGS sequence"/>
</dbReference>